<reference evidence="1 2" key="1">
    <citation type="journal article" date="2012" name="J. Bacteriol.">
        <title>Genome Sequence of Blastococcus saxobsidens DD2, a Stone-Inhabiting Bacterium.</title>
        <authorList>
            <person name="Chouaia B."/>
            <person name="Crotti E."/>
            <person name="Brusetti L."/>
            <person name="Daffonchio D."/>
            <person name="Essoussi I."/>
            <person name="Nouioui I."/>
            <person name="Sbissi I."/>
            <person name="Ghodhbane-Gtari F."/>
            <person name="Gtari M."/>
            <person name="Vacherie B."/>
            <person name="Barbe V."/>
            <person name="Medigue C."/>
            <person name="Gury J."/>
            <person name="Pujic P."/>
            <person name="Normand P."/>
        </authorList>
    </citation>
    <scope>NUCLEOTIDE SEQUENCE [LARGE SCALE GENOMIC DNA]</scope>
    <source>
        <strain evidence="1 2">DD2</strain>
    </source>
</reference>
<gene>
    <name evidence="1" type="ordered locus">BLASA_0050</name>
</gene>
<dbReference type="OrthoDB" id="3830732at2"/>
<evidence type="ECO:0000313" key="1">
    <source>
        <dbReference type="EMBL" id="CCG01054.1"/>
    </source>
</evidence>
<protein>
    <recommendedName>
        <fullName evidence="3">HIRAN domain-containing protein</fullName>
    </recommendedName>
</protein>
<proteinExistence type="predicted"/>
<dbReference type="Gene3D" id="3.30.70.2330">
    <property type="match status" value="1"/>
</dbReference>
<dbReference type="STRING" id="1146883.BLASA_0050"/>
<dbReference type="KEGG" id="bsd:BLASA_0050"/>
<organism evidence="1 2">
    <name type="scientific">Blastococcus saxobsidens (strain DD2)</name>
    <dbReference type="NCBI Taxonomy" id="1146883"/>
    <lineage>
        <taxon>Bacteria</taxon>
        <taxon>Bacillati</taxon>
        <taxon>Actinomycetota</taxon>
        <taxon>Actinomycetes</taxon>
        <taxon>Geodermatophilales</taxon>
        <taxon>Geodermatophilaceae</taxon>
        <taxon>Blastococcus</taxon>
    </lineage>
</organism>
<evidence type="ECO:0000313" key="2">
    <source>
        <dbReference type="Proteomes" id="UP000007517"/>
    </source>
</evidence>
<dbReference type="HOGENOM" id="CLU_088912_0_0_11"/>
<name>H6RJE1_BLASD</name>
<dbReference type="Proteomes" id="UP000007517">
    <property type="component" value="Chromosome"/>
</dbReference>
<accession>H6RJE1</accession>
<evidence type="ECO:0008006" key="3">
    <source>
        <dbReference type="Google" id="ProtNLM"/>
    </source>
</evidence>
<reference evidence="2" key="2">
    <citation type="submission" date="2012-02" db="EMBL/GenBank/DDBJ databases">
        <title>Complete genome sequence of Blastococcus saxobsidens strain DD2.</title>
        <authorList>
            <person name="Genoscope."/>
        </authorList>
    </citation>
    <scope>NUCLEOTIDE SEQUENCE [LARGE SCALE GENOMIC DNA]</scope>
    <source>
        <strain evidence="2">DD2</strain>
    </source>
</reference>
<dbReference type="EMBL" id="FO117623">
    <property type="protein sequence ID" value="CCG01054.1"/>
    <property type="molecule type" value="Genomic_DNA"/>
</dbReference>
<dbReference type="eggNOG" id="ENOG502Z9DM">
    <property type="taxonomic scope" value="Bacteria"/>
</dbReference>
<sequence>MSATETAPRGAERADGPVVRRLAVTWQHPETRQISPVALLEFDGSRYHFNYIRNAESVDGFRPLLGFPELRRTYESDHLFPLFAQRVMDTRRPDHDRYVQRLGLSADATPWEQMARSGGGREGDVLQLFPEPETLSSGELTCSFLVHGVRHVPSRSLILHGVTSDVTREDLERRLMLLSRGQRLRLISEPQNPVNPSAVITAMEDGFPLGWVPDLFLNDLHAMTSDPESADVVVEHVNGPEAPPHLRLLVRLTAVPRPMYRPFSGDSWEPLSSRA</sequence>
<keyword evidence="2" id="KW-1185">Reference proteome</keyword>
<dbReference type="AlphaFoldDB" id="H6RJE1"/>